<dbReference type="Gene3D" id="2.20.28.10">
    <property type="match status" value="1"/>
</dbReference>
<accession>A0ABV7W387</accession>
<evidence type="ECO:0000256" key="3">
    <source>
        <dbReference type="ARBA" id="ARBA00022723"/>
    </source>
</evidence>
<dbReference type="PRINTS" id="PR00163">
    <property type="entry name" value="RUBREDOXIN"/>
</dbReference>
<evidence type="ECO:0000256" key="4">
    <source>
        <dbReference type="ARBA" id="ARBA00022982"/>
    </source>
</evidence>
<comment type="caution">
    <text evidence="8">The sequence shown here is derived from an EMBL/GenBank/DDBJ whole genome shotgun (WGS) entry which is preliminary data.</text>
</comment>
<organism evidence="8 9">
    <name type="scientific">Hydrogenophaga luteola</name>
    <dbReference type="NCBI Taxonomy" id="1591122"/>
    <lineage>
        <taxon>Bacteria</taxon>
        <taxon>Pseudomonadati</taxon>
        <taxon>Pseudomonadota</taxon>
        <taxon>Betaproteobacteria</taxon>
        <taxon>Burkholderiales</taxon>
        <taxon>Comamonadaceae</taxon>
        <taxon>Hydrogenophaga</taxon>
    </lineage>
</organism>
<dbReference type="Pfam" id="PF00301">
    <property type="entry name" value="Rubredoxin"/>
    <property type="match status" value="1"/>
</dbReference>
<comment type="similarity">
    <text evidence="1 6">Belongs to the rubredoxin family.</text>
</comment>
<comment type="cofactor">
    <cofactor evidence="6">
        <name>Fe(3+)</name>
        <dbReference type="ChEBI" id="CHEBI:29034"/>
    </cofactor>
    <text evidence="6">Binds 1 Fe(3+) ion per subunit.</text>
</comment>
<dbReference type="PROSITE" id="PS50903">
    <property type="entry name" value="RUBREDOXIN_LIKE"/>
    <property type="match status" value="1"/>
</dbReference>
<keyword evidence="2 6" id="KW-0813">Transport</keyword>
<dbReference type="PANTHER" id="PTHR47627:SF1">
    <property type="entry name" value="RUBREDOXIN-1-RELATED"/>
    <property type="match status" value="1"/>
</dbReference>
<dbReference type="SUPFAM" id="SSF57802">
    <property type="entry name" value="Rubredoxin-like"/>
    <property type="match status" value="1"/>
</dbReference>
<evidence type="ECO:0000313" key="9">
    <source>
        <dbReference type="Proteomes" id="UP001595729"/>
    </source>
</evidence>
<evidence type="ECO:0000256" key="6">
    <source>
        <dbReference type="PIRNR" id="PIRNR000071"/>
    </source>
</evidence>
<dbReference type="EMBL" id="JBHRXX010000005">
    <property type="protein sequence ID" value="MFC3684266.1"/>
    <property type="molecule type" value="Genomic_DNA"/>
</dbReference>
<dbReference type="CDD" id="cd00730">
    <property type="entry name" value="rubredoxin"/>
    <property type="match status" value="1"/>
</dbReference>
<dbReference type="PIRSF" id="PIRSF000071">
    <property type="entry name" value="Rubredoxin"/>
    <property type="match status" value="1"/>
</dbReference>
<reference evidence="9" key="1">
    <citation type="journal article" date="2019" name="Int. J. Syst. Evol. Microbiol.">
        <title>The Global Catalogue of Microorganisms (GCM) 10K type strain sequencing project: providing services to taxonomists for standard genome sequencing and annotation.</title>
        <authorList>
            <consortium name="The Broad Institute Genomics Platform"/>
            <consortium name="The Broad Institute Genome Sequencing Center for Infectious Disease"/>
            <person name="Wu L."/>
            <person name="Ma J."/>
        </authorList>
    </citation>
    <scope>NUCLEOTIDE SEQUENCE [LARGE SCALE GENOMIC DNA]</scope>
    <source>
        <strain evidence="9">KCTC 42501</strain>
    </source>
</reference>
<evidence type="ECO:0000313" key="8">
    <source>
        <dbReference type="EMBL" id="MFC3684266.1"/>
    </source>
</evidence>
<evidence type="ECO:0000256" key="1">
    <source>
        <dbReference type="ARBA" id="ARBA00005337"/>
    </source>
</evidence>
<name>A0ABV7W387_9BURK</name>
<dbReference type="InterPro" id="IPR024934">
    <property type="entry name" value="Rubredoxin-like_dom"/>
</dbReference>
<keyword evidence="4 6" id="KW-0249">Electron transport</keyword>
<keyword evidence="9" id="KW-1185">Reference proteome</keyword>
<evidence type="ECO:0000259" key="7">
    <source>
        <dbReference type="PROSITE" id="PS50903"/>
    </source>
</evidence>
<keyword evidence="5 6" id="KW-0408">Iron</keyword>
<feature type="domain" description="Rubredoxin-like" evidence="7">
    <location>
        <begin position="4"/>
        <end position="55"/>
    </location>
</feature>
<proteinExistence type="inferred from homology"/>
<dbReference type="InterPro" id="IPR024922">
    <property type="entry name" value="Rubredoxin"/>
</dbReference>
<keyword evidence="3 6" id="KW-0479">Metal-binding</keyword>
<dbReference type="Proteomes" id="UP001595729">
    <property type="component" value="Unassembled WGS sequence"/>
</dbReference>
<sequence>MTETKTWMCLICGWIYDEAAGSPEHGIAPGTAWADVPMNWTCPECGARKEDFEMVQI</sequence>
<dbReference type="InterPro" id="IPR050526">
    <property type="entry name" value="Rubredoxin_ET"/>
</dbReference>
<protein>
    <recommendedName>
        <fullName evidence="6">Rubredoxin</fullName>
    </recommendedName>
</protein>
<dbReference type="PANTHER" id="PTHR47627">
    <property type="entry name" value="RUBREDOXIN"/>
    <property type="match status" value="1"/>
</dbReference>
<dbReference type="InterPro" id="IPR024935">
    <property type="entry name" value="Rubredoxin_dom"/>
</dbReference>
<gene>
    <name evidence="8" type="ORF">ACFOPI_11735</name>
</gene>
<dbReference type="RefSeq" id="WP_066158881.1">
    <property type="nucleotide sequence ID" value="NZ_JBHRXX010000005.1"/>
</dbReference>
<dbReference type="PROSITE" id="PS00202">
    <property type="entry name" value="RUBREDOXIN"/>
    <property type="match status" value="1"/>
</dbReference>
<evidence type="ECO:0000256" key="2">
    <source>
        <dbReference type="ARBA" id="ARBA00022448"/>
    </source>
</evidence>
<dbReference type="InterPro" id="IPR018527">
    <property type="entry name" value="Rubredoxin_Fe_BS"/>
</dbReference>
<evidence type="ECO:0000256" key="5">
    <source>
        <dbReference type="ARBA" id="ARBA00023004"/>
    </source>
</evidence>